<evidence type="ECO:0000313" key="1">
    <source>
        <dbReference type="EMBL" id="GBE82718.1"/>
    </source>
</evidence>
<dbReference type="EMBL" id="BFAD01000004">
    <property type="protein sequence ID" value="GBE82718.1"/>
    <property type="molecule type" value="Genomic_DNA"/>
</dbReference>
<name>A0A401GKM1_9APHY</name>
<dbReference type="InParanoid" id="A0A401GKM1"/>
<dbReference type="Proteomes" id="UP000287166">
    <property type="component" value="Unassembled WGS sequence"/>
</dbReference>
<comment type="caution">
    <text evidence="1">The sequence shown here is derived from an EMBL/GenBank/DDBJ whole genome shotgun (WGS) entry which is preliminary data.</text>
</comment>
<protein>
    <submittedName>
        <fullName evidence="1">Uncharacterized protein</fullName>
    </submittedName>
</protein>
<gene>
    <name evidence="1" type="ORF">SCP_0411030</name>
</gene>
<proteinExistence type="predicted"/>
<sequence length="67" mass="7288">MAELVPGPDPSDEERAKFENFECVKRDGFETDMYPGLCTVFQSVINAVPQSGLSAKDTGEYPDVTGT</sequence>
<dbReference type="RefSeq" id="XP_027613631.1">
    <property type="nucleotide sequence ID" value="XM_027757830.1"/>
</dbReference>
<dbReference type="AlphaFoldDB" id="A0A401GKM1"/>
<keyword evidence="2" id="KW-1185">Reference proteome</keyword>
<evidence type="ECO:0000313" key="2">
    <source>
        <dbReference type="Proteomes" id="UP000287166"/>
    </source>
</evidence>
<organism evidence="1 2">
    <name type="scientific">Sparassis crispa</name>
    <dbReference type="NCBI Taxonomy" id="139825"/>
    <lineage>
        <taxon>Eukaryota</taxon>
        <taxon>Fungi</taxon>
        <taxon>Dikarya</taxon>
        <taxon>Basidiomycota</taxon>
        <taxon>Agaricomycotina</taxon>
        <taxon>Agaricomycetes</taxon>
        <taxon>Polyporales</taxon>
        <taxon>Sparassidaceae</taxon>
        <taxon>Sparassis</taxon>
    </lineage>
</organism>
<dbReference type="GeneID" id="38779635"/>
<reference evidence="1 2" key="1">
    <citation type="journal article" date="2018" name="Sci. Rep.">
        <title>Genome sequence of the cauliflower mushroom Sparassis crispa (Hanabiratake) and its association with beneficial usage.</title>
        <authorList>
            <person name="Kiyama R."/>
            <person name="Furutani Y."/>
            <person name="Kawaguchi K."/>
            <person name="Nakanishi T."/>
        </authorList>
    </citation>
    <scope>NUCLEOTIDE SEQUENCE [LARGE SCALE GENOMIC DNA]</scope>
</reference>
<accession>A0A401GKM1</accession>